<evidence type="ECO:0000256" key="1">
    <source>
        <dbReference type="ARBA" id="ARBA00004170"/>
    </source>
</evidence>
<evidence type="ECO:0000256" key="2">
    <source>
        <dbReference type="ARBA" id="ARBA00007650"/>
    </source>
</evidence>
<comment type="subcellular location">
    <subcellularLocation>
        <location evidence="1">Membrane</location>
        <topology evidence="1">Peripheral membrane protein</topology>
    </subcellularLocation>
</comment>
<dbReference type="Pfam" id="PF21090">
    <property type="entry name" value="P-loop_SecA"/>
    <property type="match status" value="1"/>
</dbReference>
<keyword evidence="6" id="KW-0067">ATP-binding</keyword>
<dbReference type="InterPro" id="IPR044722">
    <property type="entry name" value="SecA_SF2_C"/>
</dbReference>
<dbReference type="GO" id="GO:0005886">
    <property type="term" value="C:plasma membrane"/>
    <property type="evidence" value="ECO:0007669"/>
    <property type="project" value="TreeGrafter"/>
</dbReference>
<dbReference type="InterPro" id="IPR036266">
    <property type="entry name" value="SecA_Wing/Scaffold_sf"/>
</dbReference>
<keyword evidence="3" id="KW-0813">Transport</keyword>
<dbReference type="Pfam" id="PF07516">
    <property type="entry name" value="SecA_SW"/>
    <property type="match status" value="1"/>
</dbReference>
<organism evidence="13">
    <name type="scientific">marine sediment metagenome</name>
    <dbReference type="NCBI Taxonomy" id="412755"/>
    <lineage>
        <taxon>unclassified sequences</taxon>
        <taxon>metagenomes</taxon>
        <taxon>ecological metagenomes</taxon>
    </lineage>
</organism>
<dbReference type="InterPro" id="IPR014018">
    <property type="entry name" value="SecA_motor_DEAD"/>
</dbReference>
<dbReference type="GO" id="GO:0006605">
    <property type="term" value="P:protein targeting"/>
    <property type="evidence" value="ECO:0007669"/>
    <property type="project" value="InterPro"/>
</dbReference>
<keyword evidence="10" id="KW-0472">Membrane</keyword>
<dbReference type="GO" id="GO:0005524">
    <property type="term" value="F:ATP binding"/>
    <property type="evidence" value="ECO:0007669"/>
    <property type="project" value="UniProtKB-KW"/>
</dbReference>
<evidence type="ECO:0000313" key="13">
    <source>
        <dbReference type="EMBL" id="GAG89203.1"/>
    </source>
</evidence>
<feature type="non-terminal residue" evidence="13">
    <location>
        <position position="1"/>
    </location>
</feature>
<feature type="domain" description="Helicase C-terminal" evidence="11">
    <location>
        <begin position="1"/>
        <end position="161"/>
    </location>
</feature>
<dbReference type="Gene3D" id="1.10.3060.10">
    <property type="entry name" value="Helical scaffold and wing domains of SecA"/>
    <property type="match status" value="1"/>
</dbReference>
<dbReference type="GO" id="GO:0017038">
    <property type="term" value="P:protein import"/>
    <property type="evidence" value="ECO:0007669"/>
    <property type="project" value="InterPro"/>
</dbReference>
<dbReference type="PANTHER" id="PTHR30612">
    <property type="entry name" value="SECA INNER MEMBRANE COMPONENT OF SEC PROTEIN SECRETION SYSTEM"/>
    <property type="match status" value="1"/>
</dbReference>
<evidence type="ECO:0000256" key="3">
    <source>
        <dbReference type="ARBA" id="ARBA00022448"/>
    </source>
</evidence>
<evidence type="ECO:0000256" key="7">
    <source>
        <dbReference type="ARBA" id="ARBA00022927"/>
    </source>
</evidence>
<keyword evidence="7" id="KW-0653">Protein transport</keyword>
<evidence type="ECO:0000256" key="5">
    <source>
        <dbReference type="ARBA" id="ARBA00022741"/>
    </source>
</evidence>
<sequence length="288" mass="32763">IGTIAIEKSEELSDVLRKEGVDHNVLNAKHHEQEAKIIADAGKPGAVTVATNMAGRGIDIILGGKAPTKKSEIKNWEKEHQKVISAGGLFVLGTERHEARRIDNQLRGRSGRQGDAGESQFFVSMEDDLMRIFGGDKIKKMMEVLRLPEDQPIENKLISRSLESSQKRVEGHNFDIRKHLVEYDDVMNKHRDYIYSKRKEILTKDSLKDEIIDILNDQITKIIELHAVGSINDWNTKEISESIIAIVGKNNLPSDFHKNIKKYQTSEELLEFLKNLVQDMYRKKAKKA</sequence>
<dbReference type="PANTHER" id="PTHR30612:SF0">
    <property type="entry name" value="CHLOROPLAST PROTEIN-TRANSPORTING ATPASE"/>
    <property type="match status" value="1"/>
</dbReference>
<evidence type="ECO:0000256" key="8">
    <source>
        <dbReference type="ARBA" id="ARBA00022967"/>
    </source>
</evidence>
<dbReference type="CDD" id="cd18803">
    <property type="entry name" value="SF2_C_secA"/>
    <property type="match status" value="1"/>
</dbReference>
<dbReference type="PROSITE" id="PS51196">
    <property type="entry name" value="SECA_MOTOR_DEAD"/>
    <property type="match status" value="1"/>
</dbReference>
<dbReference type="SUPFAM" id="SSF81886">
    <property type="entry name" value="Helical scaffold and wing domains of SecA"/>
    <property type="match status" value="1"/>
</dbReference>
<dbReference type="GO" id="GO:0005829">
    <property type="term" value="C:cytosol"/>
    <property type="evidence" value="ECO:0007669"/>
    <property type="project" value="TreeGrafter"/>
</dbReference>
<keyword evidence="8" id="KW-1278">Translocase</keyword>
<dbReference type="InterPro" id="IPR000185">
    <property type="entry name" value="SecA"/>
</dbReference>
<dbReference type="InterPro" id="IPR027417">
    <property type="entry name" value="P-loop_NTPase"/>
</dbReference>
<dbReference type="InterPro" id="IPR020937">
    <property type="entry name" value="SecA_CS"/>
</dbReference>
<feature type="non-terminal residue" evidence="13">
    <location>
        <position position="288"/>
    </location>
</feature>
<dbReference type="EMBL" id="BART01011853">
    <property type="protein sequence ID" value="GAG89203.1"/>
    <property type="molecule type" value="Genomic_DNA"/>
</dbReference>
<evidence type="ECO:0000256" key="10">
    <source>
        <dbReference type="ARBA" id="ARBA00023136"/>
    </source>
</evidence>
<dbReference type="PROSITE" id="PS51194">
    <property type="entry name" value="HELICASE_CTER"/>
    <property type="match status" value="1"/>
</dbReference>
<gene>
    <name evidence="13" type="ORF">S01H4_25029</name>
</gene>
<accession>X1BYC3</accession>
<comment type="similarity">
    <text evidence="2">Belongs to the SecA family.</text>
</comment>
<dbReference type="PROSITE" id="PS01312">
    <property type="entry name" value="SECA"/>
    <property type="match status" value="1"/>
</dbReference>
<evidence type="ECO:0000259" key="12">
    <source>
        <dbReference type="PROSITE" id="PS51196"/>
    </source>
</evidence>
<dbReference type="GO" id="GO:0031522">
    <property type="term" value="C:cell envelope Sec protein transport complex"/>
    <property type="evidence" value="ECO:0007669"/>
    <property type="project" value="TreeGrafter"/>
</dbReference>
<evidence type="ECO:0000259" key="11">
    <source>
        <dbReference type="PROSITE" id="PS51194"/>
    </source>
</evidence>
<proteinExistence type="inferred from homology"/>
<dbReference type="SUPFAM" id="SSF52540">
    <property type="entry name" value="P-loop containing nucleoside triphosphate hydrolases"/>
    <property type="match status" value="1"/>
</dbReference>
<dbReference type="GO" id="GO:0006886">
    <property type="term" value="P:intracellular protein transport"/>
    <property type="evidence" value="ECO:0007669"/>
    <property type="project" value="InterPro"/>
</dbReference>
<protein>
    <recommendedName>
        <fullName evidence="14">SecA family profile domain-containing protein</fullName>
    </recommendedName>
</protein>
<evidence type="ECO:0000256" key="4">
    <source>
        <dbReference type="ARBA" id="ARBA00022490"/>
    </source>
</evidence>
<dbReference type="FunFam" id="3.40.50.300:FF:000113">
    <property type="entry name" value="Preprotein translocase subunit SecA"/>
    <property type="match status" value="1"/>
</dbReference>
<keyword evidence="5" id="KW-0547">Nucleotide-binding</keyword>
<name>X1BYC3_9ZZZZ</name>
<keyword evidence="9" id="KW-0811">Translocation</keyword>
<dbReference type="InterPro" id="IPR011116">
    <property type="entry name" value="SecA_Wing/Scaffold"/>
</dbReference>
<dbReference type="Gene3D" id="3.40.50.300">
    <property type="entry name" value="P-loop containing nucleotide triphosphate hydrolases"/>
    <property type="match status" value="1"/>
</dbReference>
<comment type="caution">
    <text evidence="13">The sequence shown here is derived from an EMBL/GenBank/DDBJ whole genome shotgun (WGS) entry which is preliminary data.</text>
</comment>
<feature type="domain" description="SecA family profile" evidence="12">
    <location>
        <begin position="1"/>
        <end position="154"/>
    </location>
</feature>
<keyword evidence="4" id="KW-0963">Cytoplasm</keyword>
<dbReference type="InterPro" id="IPR001650">
    <property type="entry name" value="Helicase_C-like"/>
</dbReference>
<dbReference type="GO" id="GO:0043952">
    <property type="term" value="P:protein transport by the Sec complex"/>
    <property type="evidence" value="ECO:0007669"/>
    <property type="project" value="TreeGrafter"/>
</dbReference>
<evidence type="ECO:0008006" key="14">
    <source>
        <dbReference type="Google" id="ProtNLM"/>
    </source>
</evidence>
<dbReference type="AlphaFoldDB" id="X1BYC3"/>
<evidence type="ECO:0000256" key="6">
    <source>
        <dbReference type="ARBA" id="ARBA00022840"/>
    </source>
</evidence>
<evidence type="ECO:0000256" key="9">
    <source>
        <dbReference type="ARBA" id="ARBA00023010"/>
    </source>
</evidence>
<reference evidence="13" key="1">
    <citation type="journal article" date="2014" name="Front. Microbiol.">
        <title>High frequency of phylogenetically diverse reductive dehalogenase-homologous genes in deep subseafloor sedimentary metagenomes.</title>
        <authorList>
            <person name="Kawai M."/>
            <person name="Futagami T."/>
            <person name="Toyoda A."/>
            <person name="Takaki Y."/>
            <person name="Nishi S."/>
            <person name="Hori S."/>
            <person name="Arai W."/>
            <person name="Tsubouchi T."/>
            <person name="Morono Y."/>
            <person name="Uchiyama I."/>
            <person name="Ito T."/>
            <person name="Fujiyama A."/>
            <person name="Inagaki F."/>
            <person name="Takami H."/>
        </authorList>
    </citation>
    <scope>NUCLEOTIDE SEQUENCE</scope>
    <source>
        <strain evidence="13">Expedition CK06-06</strain>
    </source>
</reference>